<keyword evidence="3 10" id="KW-0808">Transferase</keyword>
<evidence type="ECO:0000256" key="5">
    <source>
        <dbReference type="ARBA" id="ARBA00022832"/>
    </source>
</evidence>
<evidence type="ECO:0000256" key="6">
    <source>
        <dbReference type="ARBA" id="ARBA00022989"/>
    </source>
</evidence>
<evidence type="ECO:0000256" key="8">
    <source>
        <dbReference type="ARBA" id="ARBA00023136"/>
    </source>
</evidence>
<keyword evidence="5 10" id="KW-0276">Fatty acid metabolism</keyword>
<comment type="similarity">
    <text evidence="10">Belongs to the ELO family.</text>
</comment>
<keyword evidence="8 10" id="KW-0472">Membrane</keyword>
<dbReference type="Proteomes" id="UP000759131">
    <property type="component" value="Unassembled WGS sequence"/>
</dbReference>
<evidence type="ECO:0000256" key="1">
    <source>
        <dbReference type="ARBA" id="ARBA00004141"/>
    </source>
</evidence>
<dbReference type="InterPro" id="IPR002076">
    <property type="entry name" value="ELO_fam"/>
</dbReference>
<dbReference type="Pfam" id="PF01151">
    <property type="entry name" value="ELO"/>
    <property type="match status" value="1"/>
</dbReference>
<dbReference type="GO" id="GO:0034625">
    <property type="term" value="P:fatty acid elongation, monounsaturated fatty acid"/>
    <property type="evidence" value="ECO:0007669"/>
    <property type="project" value="TreeGrafter"/>
</dbReference>
<organism evidence="11">
    <name type="scientific">Medioppia subpectinata</name>
    <dbReference type="NCBI Taxonomy" id="1979941"/>
    <lineage>
        <taxon>Eukaryota</taxon>
        <taxon>Metazoa</taxon>
        <taxon>Ecdysozoa</taxon>
        <taxon>Arthropoda</taxon>
        <taxon>Chelicerata</taxon>
        <taxon>Arachnida</taxon>
        <taxon>Acari</taxon>
        <taxon>Acariformes</taxon>
        <taxon>Sarcoptiformes</taxon>
        <taxon>Oribatida</taxon>
        <taxon>Brachypylina</taxon>
        <taxon>Oppioidea</taxon>
        <taxon>Oppiidae</taxon>
        <taxon>Medioppia</taxon>
    </lineage>
</organism>
<evidence type="ECO:0000313" key="12">
    <source>
        <dbReference type="Proteomes" id="UP000759131"/>
    </source>
</evidence>
<keyword evidence="12" id="KW-1185">Reference proteome</keyword>
<gene>
    <name evidence="11" type="ORF">OSB1V03_LOCUS4061</name>
</gene>
<feature type="transmembrane region" description="Helical" evidence="10">
    <location>
        <begin position="224"/>
        <end position="242"/>
    </location>
</feature>
<evidence type="ECO:0000256" key="9">
    <source>
        <dbReference type="ARBA" id="ARBA00023160"/>
    </source>
</evidence>
<dbReference type="AlphaFoldDB" id="A0A7R9PX53"/>
<dbReference type="GO" id="GO:0030148">
    <property type="term" value="P:sphingolipid biosynthetic process"/>
    <property type="evidence" value="ECO:0007669"/>
    <property type="project" value="TreeGrafter"/>
</dbReference>
<feature type="transmembrane region" description="Helical" evidence="10">
    <location>
        <begin position="63"/>
        <end position="82"/>
    </location>
</feature>
<keyword evidence="6 10" id="KW-1133">Transmembrane helix</keyword>
<keyword evidence="7 10" id="KW-0443">Lipid metabolism</keyword>
<feature type="transmembrane region" description="Helical" evidence="10">
    <location>
        <begin position="94"/>
        <end position="122"/>
    </location>
</feature>
<dbReference type="GO" id="GO:0019367">
    <property type="term" value="P:fatty acid elongation, saturated fatty acid"/>
    <property type="evidence" value="ECO:0007669"/>
    <property type="project" value="TreeGrafter"/>
</dbReference>
<evidence type="ECO:0000256" key="10">
    <source>
        <dbReference type="RuleBase" id="RU361115"/>
    </source>
</evidence>
<accession>A0A7R9PX53</accession>
<comment type="subcellular location">
    <subcellularLocation>
        <location evidence="1">Membrane</location>
        <topology evidence="1">Multi-pass membrane protein</topology>
    </subcellularLocation>
</comment>
<feature type="transmembrane region" description="Helical" evidence="10">
    <location>
        <begin position="142"/>
        <end position="163"/>
    </location>
</feature>
<name>A0A7R9PX53_9ACAR</name>
<evidence type="ECO:0000256" key="7">
    <source>
        <dbReference type="ARBA" id="ARBA00023098"/>
    </source>
</evidence>
<dbReference type="PANTHER" id="PTHR11157">
    <property type="entry name" value="FATTY ACID ACYL TRANSFERASE-RELATED"/>
    <property type="match status" value="1"/>
</dbReference>
<dbReference type="OrthoDB" id="6484726at2759"/>
<dbReference type="EMBL" id="OC856336">
    <property type="protein sequence ID" value="CAD7623606.1"/>
    <property type="molecule type" value="Genomic_DNA"/>
</dbReference>
<evidence type="ECO:0000256" key="3">
    <source>
        <dbReference type="ARBA" id="ARBA00022679"/>
    </source>
</evidence>
<feature type="transmembrane region" description="Helical" evidence="10">
    <location>
        <begin position="262"/>
        <end position="283"/>
    </location>
</feature>
<keyword evidence="9 10" id="KW-0275">Fatty acid biosynthesis</keyword>
<dbReference type="GO" id="GO:0034626">
    <property type="term" value="P:fatty acid elongation, polyunsaturated fatty acid"/>
    <property type="evidence" value="ECO:0007669"/>
    <property type="project" value="TreeGrafter"/>
</dbReference>
<keyword evidence="4 10" id="KW-0812">Transmembrane</keyword>
<dbReference type="EC" id="2.3.1.199" evidence="10"/>
<protein>
    <recommendedName>
        <fullName evidence="10">Elongation of very long chain fatty acids protein</fullName>
        <ecNumber evidence="10">2.3.1.199</ecNumber>
    </recommendedName>
    <alternativeName>
        <fullName evidence="10">Very-long-chain 3-oxoacyl-CoA synthase</fullName>
    </alternativeName>
</protein>
<sequence>MFEDIRYHDFHIIAPDSSPALKWSQDWAQFPGLPYLPGLTEMEMAIQPYGDHLHRFMQQHWHYSIYLSIVYIGVILAIKHVMKSRPAFNLRVPMAYWSASLALFSIIGVVRCLPEFCHILWFKGFSASFTDSSYYKDWRLNLWYLFFVLSKALELIDTVFIVLRKQHLITLHWVHHCLTLCYSWYVFGDVPGTARWMVNMNFLIHSLMYTYYACKAFRLSIPRAVNVTITSLQIVQMLYGLYVNVQALWYKITGQPCDCHISVALTGTSLYGLFFVLFMNFFIRSYLLKPQQTKSVIFTTLCAPRGLDTSTTTTTTTNGTPIAVTNGLRKRYDVYQNGDAVKVVDHQYNNGDAVKVDHQYINGYSPLKADHHQNGGQLITGADIKLKNHMNSTDSYIGFRSINNNNNNINNNVEIIKKFN</sequence>
<keyword evidence="2 10" id="KW-0444">Lipid biosynthesis</keyword>
<dbReference type="PANTHER" id="PTHR11157:SF17">
    <property type="entry name" value="ELONGATION OF VERY LONG CHAIN FATTY ACIDS PROTEIN 6"/>
    <property type="match status" value="1"/>
</dbReference>
<dbReference type="EMBL" id="CAJPIZ010001761">
    <property type="protein sequence ID" value="CAG2104036.1"/>
    <property type="molecule type" value="Genomic_DNA"/>
</dbReference>
<evidence type="ECO:0000256" key="2">
    <source>
        <dbReference type="ARBA" id="ARBA00022516"/>
    </source>
</evidence>
<reference evidence="11" key="1">
    <citation type="submission" date="2020-11" db="EMBL/GenBank/DDBJ databases">
        <authorList>
            <person name="Tran Van P."/>
        </authorList>
    </citation>
    <scope>NUCLEOTIDE SEQUENCE</scope>
</reference>
<dbReference type="GO" id="GO:0009922">
    <property type="term" value="F:fatty acid elongase activity"/>
    <property type="evidence" value="ECO:0007669"/>
    <property type="project" value="UniProtKB-EC"/>
</dbReference>
<dbReference type="GO" id="GO:0042761">
    <property type="term" value="P:very long-chain fatty acid biosynthetic process"/>
    <property type="evidence" value="ECO:0007669"/>
    <property type="project" value="TreeGrafter"/>
</dbReference>
<evidence type="ECO:0000256" key="4">
    <source>
        <dbReference type="ARBA" id="ARBA00022692"/>
    </source>
</evidence>
<comment type="catalytic activity">
    <reaction evidence="10">
        <text>a very-long-chain acyl-CoA + malonyl-CoA + H(+) = a very-long-chain 3-oxoacyl-CoA + CO2 + CoA</text>
        <dbReference type="Rhea" id="RHEA:32727"/>
        <dbReference type="ChEBI" id="CHEBI:15378"/>
        <dbReference type="ChEBI" id="CHEBI:16526"/>
        <dbReference type="ChEBI" id="CHEBI:57287"/>
        <dbReference type="ChEBI" id="CHEBI:57384"/>
        <dbReference type="ChEBI" id="CHEBI:90725"/>
        <dbReference type="ChEBI" id="CHEBI:90736"/>
        <dbReference type="EC" id="2.3.1.199"/>
    </reaction>
</comment>
<evidence type="ECO:0000313" key="11">
    <source>
        <dbReference type="EMBL" id="CAD7623606.1"/>
    </source>
</evidence>
<dbReference type="GO" id="GO:0005789">
    <property type="term" value="C:endoplasmic reticulum membrane"/>
    <property type="evidence" value="ECO:0007669"/>
    <property type="project" value="TreeGrafter"/>
</dbReference>
<proteinExistence type="inferred from homology"/>